<name>A0ABV5FWZ7_9MICC</name>
<feature type="compositionally biased region" description="Pro residues" evidence="1">
    <location>
        <begin position="1"/>
        <end position="10"/>
    </location>
</feature>
<dbReference type="PANTHER" id="PTHR43736">
    <property type="entry name" value="ADP-RIBOSE PYROPHOSPHATASE"/>
    <property type="match status" value="1"/>
</dbReference>
<reference evidence="3 4" key="1">
    <citation type="submission" date="2024-09" db="EMBL/GenBank/DDBJ databases">
        <authorList>
            <person name="Sun Q."/>
            <person name="Mori K."/>
        </authorList>
    </citation>
    <scope>NUCLEOTIDE SEQUENCE [LARGE SCALE GENOMIC DNA]</scope>
    <source>
        <strain evidence="3 4">CCM 7609</strain>
    </source>
</reference>
<feature type="compositionally biased region" description="Basic and acidic residues" evidence="1">
    <location>
        <begin position="248"/>
        <end position="263"/>
    </location>
</feature>
<dbReference type="Pfam" id="PF00293">
    <property type="entry name" value="NUDIX"/>
    <property type="match status" value="1"/>
</dbReference>
<dbReference type="InterPro" id="IPR036388">
    <property type="entry name" value="WH-like_DNA-bd_sf"/>
</dbReference>
<evidence type="ECO:0000313" key="3">
    <source>
        <dbReference type="EMBL" id="MFB9071222.1"/>
    </source>
</evidence>
<dbReference type="InterPro" id="IPR036390">
    <property type="entry name" value="WH_DNA-bd_sf"/>
</dbReference>
<protein>
    <submittedName>
        <fullName evidence="3">NUDIX domain-containing protein</fullName>
    </submittedName>
</protein>
<dbReference type="InterPro" id="IPR000086">
    <property type="entry name" value="NUDIX_hydrolase_dom"/>
</dbReference>
<dbReference type="SUPFAM" id="SSF55811">
    <property type="entry name" value="Nudix"/>
    <property type="match status" value="1"/>
</dbReference>
<dbReference type="EMBL" id="JBHMFI010000001">
    <property type="protein sequence ID" value="MFB9071222.1"/>
    <property type="molecule type" value="Genomic_DNA"/>
</dbReference>
<dbReference type="PANTHER" id="PTHR43736:SF4">
    <property type="entry name" value="SLR1690 PROTEIN"/>
    <property type="match status" value="1"/>
</dbReference>
<dbReference type="CDD" id="cd18873">
    <property type="entry name" value="NUDIX_NadM_like"/>
    <property type="match status" value="1"/>
</dbReference>
<evidence type="ECO:0000259" key="2">
    <source>
        <dbReference type="PROSITE" id="PS51462"/>
    </source>
</evidence>
<feature type="region of interest" description="Disordered" evidence="1">
    <location>
        <begin position="1"/>
        <end position="30"/>
    </location>
</feature>
<dbReference type="Pfam" id="PF21906">
    <property type="entry name" value="WHD_NrtR"/>
    <property type="match status" value="1"/>
</dbReference>
<evidence type="ECO:0000256" key="1">
    <source>
        <dbReference type="SAM" id="MobiDB-lite"/>
    </source>
</evidence>
<feature type="compositionally biased region" description="Gly residues" evidence="1">
    <location>
        <begin position="14"/>
        <end position="26"/>
    </location>
</feature>
<dbReference type="Gene3D" id="1.10.10.10">
    <property type="entry name" value="Winged helix-like DNA-binding domain superfamily/Winged helix DNA-binding domain"/>
    <property type="match status" value="1"/>
</dbReference>
<keyword evidence="4" id="KW-1185">Reference proteome</keyword>
<dbReference type="Proteomes" id="UP001589575">
    <property type="component" value="Unassembled WGS sequence"/>
</dbReference>
<organism evidence="3 4">
    <name type="scientific">Citricoccus parietis</name>
    <dbReference type="NCBI Taxonomy" id="592307"/>
    <lineage>
        <taxon>Bacteria</taxon>
        <taxon>Bacillati</taxon>
        <taxon>Actinomycetota</taxon>
        <taxon>Actinomycetes</taxon>
        <taxon>Micrococcales</taxon>
        <taxon>Micrococcaceae</taxon>
        <taxon>Citricoccus</taxon>
    </lineage>
</organism>
<dbReference type="Gene3D" id="3.90.79.10">
    <property type="entry name" value="Nucleoside Triphosphate Pyrophosphohydrolase"/>
    <property type="match status" value="1"/>
</dbReference>
<gene>
    <name evidence="3" type="ORF">ACFFX0_08450</name>
</gene>
<proteinExistence type="predicted"/>
<evidence type="ECO:0000313" key="4">
    <source>
        <dbReference type="Proteomes" id="UP001589575"/>
    </source>
</evidence>
<accession>A0ABV5FWZ7</accession>
<dbReference type="InterPro" id="IPR015797">
    <property type="entry name" value="NUDIX_hydrolase-like_dom_sf"/>
</dbReference>
<feature type="region of interest" description="Disordered" evidence="1">
    <location>
        <begin position="243"/>
        <end position="263"/>
    </location>
</feature>
<comment type="caution">
    <text evidence="3">The sequence shown here is derived from an EMBL/GenBank/DDBJ whole genome shotgun (WGS) entry which is preliminary data.</text>
</comment>
<sequence length="263" mass="28818">MEQEPDPPVSRGPQGSGSRGSQGSGPQGAAPAIAVSTVIFALRPEGDAAGSTPSLWTPFVLRTREPHLDRWALPGGWLPGDEELESAAARTLGETTGLHPSYLEQLYTFGGVDRSPTGRVVTVVYSALVRTDEVEQAAPGENVRWFRADRLPRLAFDHNAIVDYALERLRTKVEYAHIAHSFLGETFTLSQLRSVHEAVLGQELDAANFRRSMAASPDIVATGELMAGTPHRPPKLYRYRNQTHATRHRDAQPENPTAERVRP</sequence>
<dbReference type="SUPFAM" id="SSF46785">
    <property type="entry name" value="Winged helix' DNA-binding domain"/>
    <property type="match status" value="1"/>
</dbReference>
<dbReference type="PROSITE" id="PS51462">
    <property type="entry name" value="NUDIX"/>
    <property type="match status" value="1"/>
</dbReference>
<feature type="domain" description="Nudix hydrolase" evidence="2">
    <location>
        <begin position="32"/>
        <end position="170"/>
    </location>
</feature>
<dbReference type="InterPro" id="IPR054105">
    <property type="entry name" value="WHD_NrtR"/>
</dbReference>